<organism evidence="7 8">
    <name type="scientific">Saccharomycopsis crataegensis</name>
    <dbReference type="NCBI Taxonomy" id="43959"/>
    <lineage>
        <taxon>Eukaryota</taxon>
        <taxon>Fungi</taxon>
        <taxon>Dikarya</taxon>
        <taxon>Ascomycota</taxon>
        <taxon>Saccharomycotina</taxon>
        <taxon>Saccharomycetes</taxon>
        <taxon>Saccharomycopsidaceae</taxon>
        <taxon>Saccharomycopsis</taxon>
    </lineage>
</organism>
<comment type="subcellular location">
    <subcellularLocation>
        <location evidence="1">Mitochondrion</location>
    </subcellularLocation>
</comment>
<dbReference type="InterPro" id="IPR002885">
    <property type="entry name" value="PPR_rpt"/>
</dbReference>
<protein>
    <submittedName>
        <fullName evidence="7">Ccm1 protein</fullName>
    </submittedName>
</protein>
<dbReference type="PANTHER" id="PTHR47447:SF17">
    <property type="entry name" value="OS12G0638900 PROTEIN"/>
    <property type="match status" value="1"/>
</dbReference>
<dbReference type="InterPro" id="IPR011990">
    <property type="entry name" value="TPR-like_helical_dom_sf"/>
</dbReference>
<comment type="subunit">
    <text evidence="5">Binds to mitochondrial small subunit 15S rRNA.</text>
</comment>
<dbReference type="Pfam" id="PF01535">
    <property type="entry name" value="PPR"/>
    <property type="match status" value="1"/>
</dbReference>
<dbReference type="Gene3D" id="1.25.40.10">
    <property type="entry name" value="Tetratricopeptide repeat domain"/>
    <property type="match status" value="1"/>
</dbReference>
<evidence type="ECO:0000313" key="7">
    <source>
        <dbReference type="EMBL" id="GMM35808.1"/>
    </source>
</evidence>
<comment type="function">
    <text evidence="4">Regulates mitochondrial small subunit maturation by controlling 15S rRNA 5'-end processing. Localizes to the 5' precursor of the 15S rRNA in a position that is subsequently occupied by mS47 in the mature yeast mtSSU. Uses structure and sequence-specific RNA recognition, binding to a single-stranded region of the precursor and specifically recognizing bases -6 to -1. The exchange of Ccm1 for mS47 is coupled to the irreversible removal of precursor rRNA that is accompanied by conformational changes of the mitoribosomal proteins uS5m and mS26. These conformational changes signal completion of 5'-end rRNA processing through protection of the mature 5'-end of the 15S rRNA and stabilization of mS47. The removal of the 5' precursor together with the dissociation of Ccm1 may be catalyzed by the 5'-3' exoribonuclease Pet127. Involved in the specific removal of group I introns in mitochondrial encoded transcripts.</text>
</comment>
<gene>
    <name evidence="7" type="ORF">DASC09_031330</name>
</gene>
<keyword evidence="8" id="KW-1185">Reference proteome</keyword>
<dbReference type="AlphaFoldDB" id="A0AAV5QLS1"/>
<dbReference type="Pfam" id="PF13812">
    <property type="entry name" value="PPR_3"/>
    <property type="match status" value="1"/>
</dbReference>
<evidence type="ECO:0000256" key="2">
    <source>
        <dbReference type="ARBA" id="ARBA00006192"/>
    </source>
</evidence>
<feature type="compositionally biased region" description="Basic and acidic residues" evidence="6">
    <location>
        <begin position="73"/>
        <end position="86"/>
    </location>
</feature>
<sequence length="800" mass="92809">MMLNRSKLVRIPIRSVHVYSKAKYKRKISEKVAVNLEQQNSSFGVDVINGNDNETQTLQKLKNLQELTRKLRSELNTPKADKRVEESLSAPQDSQAEEKDIDEIYQHIMAPSEGQGQSEDLKSLPLNNSLLQKIISKNSTIPEAISTKIVDIDKFMPSKFNQNWGLLLEDLKENNSKIFEEVPVKDVQDFVAAIPLKDREKSLRTIEHLLKESNVKPTTFISDLLLAAKANNCDNIREIDSFYKKMISEGSKPSLYTFGNVFKAIRKSSKTFTLFRGNTIPFKQLQSFRNHNLAKINEYLLEMQKHKIQANLIIYTNILQACMSLEDYDQAIEVFDMCKFNNLKLDANIYNSILLLEGKRKNLERCLDLYREMLEASIKANGETFLILAQACCSNDRYIFKAWEFLISYLEVDGNSSKPLTKRLVEVMMILASKDSDLELARIFFFQTFQKFAANNQDPGPEILNLLLETYKNFDPKEQKQSVMYANEKTRSLRFNLIESVDFSNLCFNTLSKKFDENIMVKSGDLQSLPMLPIQRLTNSKQILEESRAIWSFIVLHFPHYINVQNVSSYLKISLNHGERIDDYVEKFNLLTYFEDEGIEFSKITKQIPGKTITLEDDDYDYEKKSTANGEQSNDTQTPILEEDKEISVDSQPEIINLANDHQKKLKIPRSNALYKLSLVVSKKFKDLEYMQDTWVERGKFRKTSRFRNLSIEKKNELDFEFARAMIKSLLSMGLVNDALNIVLSTENQFPWSFYYLKNIYVYAESIGDEYVKTKVKQISRKHSPIKRSDFREYSANKYN</sequence>
<dbReference type="GeneID" id="90073783"/>
<comment type="caution">
    <text evidence="7">The sequence shown here is derived from an EMBL/GenBank/DDBJ whole genome shotgun (WGS) entry which is preliminary data.</text>
</comment>
<evidence type="ECO:0000256" key="4">
    <source>
        <dbReference type="ARBA" id="ARBA00044493"/>
    </source>
</evidence>
<evidence type="ECO:0000256" key="5">
    <source>
        <dbReference type="ARBA" id="ARBA00044511"/>
    </source>
</evidence>
<dbReference type="Proteomes" id="UP001360560">
    <property type="component" value="Unassembled WGS sequence"/>
</dbReference>
<proteinExistence type="inferred from homology"/>
<dbReference type="PANTHER" id="PTHR47447">
    <property type="entry name" value="OS03G0856100 PROTEIN"/>
    <property type="match status" value="1"/>
</dbReference>
<evidence type="ECO:0000256" key="6">
    <source>
        <dbReference type="SAM" id="MobiDB-lite"/>
    </source>
</evidence>
<feature type="region of interest" description="Disordered" evidence="6">
    <location>
        <begin position="73"/>
        <end position="97"/>
    </location>
</feature>
<evidence type="ECO:0000256" key="3">
    <source>
        <dbReference type="ARBA" id="ARBA00022737"/>
    </source>
</evidence>
<evidence type="ECO:0000313" key="8">
    <source>
        <dbReference type="Proteomes" id="UP001360560"/>
    </source>
</evidence>
<comment type="similarity">
    <text evidence="2">Belongs to the CCM1 family.</text>
</comment>
<accession>A0AAV5QLS1</accession>
<dbReference type="RefSeq" id="XP_064852804.1">
    <property type="nucleotide sequence ID" value="XM_064996732.1"/>
</dbReference>
<evidence type="ECO:0000256" key="1">
    <source>
        <dbReference type="ARBA" id="ARBA00004173"/>
    </source>
</evidence>
<dbReference type="EMBL" id="BTFZ01000011">
    <property type="protein sequence ID" value="GMM35808.1"/>
    <property type="molecule type" value="Genomic_DNA"/>
</dbReference>
<name>A0AAV5QLS1_9ASCO</name>
<dbReference type="GO" id="GO:0005739">
    <property type="term" value="C:mitochondrion"/>
    <property type="evidence" value="ECO:0007669"/>
    <property type="project" value="UniProtKB-SubCell"/>
</dbReference>
<reference evidence="7 8" key="1">
    <citation type="journal article" date="2023" name="Elife">
        <title>Identification of key yeast species and microbe-microbe interactions impacting larval growth of Drosophila in the wild.</title>
        <authorList>
            <person name="Mure A."/>
            <person name="Sugiura Y."/>
            <person name="Maeda R."/>
            <person name="Honda K."/>
            <person name="Sakurai N."/>
            <person name="Takahashi Y."/>
            <person name="Watada M."/>
            <person name="Katoh T."/>
            <person name="Gotoh A."/>
            <person name="Gotoh Y."/>
            <person name="Taniguchi I."/>
            <person name="Nakamura K."/>
            <person name="Hayashi T."/>
            <person name="Katayama T."/>
            <person name="Uemura T."/>
            <person name="Hattori Y."/>
        </authorList>
    </citation>
    <scope>NUCLEOTIDE SEQUENCE [LARGE SCALE GENOMIC DNA]</scope>
    <source>
        <strain evidence="7 8">SC-9</strain>
    </source>
</reference>
<keyword evidence="3" id="KW-0677">Repeat</keyword>